<dbReference type="InterPro" id="IPR011006">
    <property type="entry name" value="CheY-like_superfamily"/>
</dbReference>
<organism evidence="3 4">
    <name type="scientific">Natrinema versiforme JCM 10478</name>
    <dbReference type="NCBI Taxonomy" id="1227496"/>
    <lineage>
        <taxon>Archaea</taxon>
        <taxon>Methanobacteriati</taxon>
        <taxon>Methanobacteriota</taxon>
        <taxon>Stenosarchaea group</taxon>
        <taxon>Halobacteria</taxon>
        <taxon>Halobacteriales</taxon>
        <taxon>Natrialbaceae</taxon>
        <taxon>Natrinema</taxon>
    </lineage>
</organism>
<dbReference type="EMBL" id="AOID01000022">
    <property type="protein sequence ID" value="ELY68478.1"/>
    <property type="molecule type" value="Genomic_DNA"/>
</dbReference>
<evidence type="ECO:0000256" key="1">
    <source>
        <dbReference type="PROSITE-ProRule" id="PRU00169"/>
    </source>
</evidence>
<dbReference type="Proteomes" id="UP000011632">
    <property type="component" value="Unassembled WGS sequence"/>
</dbReference>
<name>L9Y6F2_9EURY</name>
<feature type="domain" description="Response regulatory" evidence="2">
    <location>
        <begin position="1"/>
        <end position="50"/>
    </location>
</feature>
<dbReference type="InterPro" id="IPR001789">
    <property type="entry name" value="Sig_transdc_resp-reg_receiver"/>
</dbReference>
<dbReference type="PROSITE" id="PS50110">
    <property type="entry name" value="RESPONSE_REGULATORY"/>
    <property type="match status" value="1"/>
</dbReference>
<reference evidence="3 4" key="1">
    <citation type="journal article" date="2014" name="PLoS Genet.">
        <title>Phylogenetically driven sequencing of extremely halophilic archaea reveals strategies for static and dynamic osmo-response.</title>
        <authorList>
            <person name="Becker E.A."/>
            <person name="Seitzer P.M."/>
            <person name="Tritt A."/>
            <person name="Larsen D."/>
            <person name="Krusor M."/>
            <person name="Yao A.I."/>
            <person name="Wu D."/>
            <person name="Madern D."/>
            <person name="Eisen J.A."/>
            <person name="Darling A.E."/>
            <person name="Facciotti M.T."/>
        </authorList>
    </citation>
    <scope>NUCLEOTIDE SEQUENCE [LARGE SCALE GENOMIC DNA]</scope>
    <source>
        <strain evidence="3 4">JCM 10478</strain>
    </source>
</reference>
<sequence length="64" mass="7211">MPQLPSLPVIFLTRPDTSADIAIWYRTHANASVTKPTTLEESVRLVEAFEAFRFEHARLPPTSS</sequence>
<keyword evidence="4" id="KW-1185">Reference proteome</keyword>
<dbReference type="AlphaFoldDB" id="L9Y6F2"/>
<protein>
    <submittedName>
        <fullName evidence="3">Response regulator receiver protein</fullName>
    </submittedName>
</protein>
<evidence type="ECO:0000313" key="3">
    <source>
        <dbReference type="EMBL" id="ELY68478.1"/>
    </source>
</evidence>
<evidence type="ECO:0000259" key="2">
    <source>
        <dbReference type="PROSITE" id="PS50110"/>
    </source>
</evidence>
<proteinExistence type="predicted"/>
<dbReference type="SUPFAM" id="SSF52172">
    <property type="entry name" value="CheY-like"/>
    <property type="match status" value="1"/>
</dbReference>
<dbReference type="PATRIC" id="fig|1227496.3.peg.1465"/>
<dbReference type="GO" id="GO:0000160">
    <property type="term" value="P:phosphorelay signal transduction system"/>
    <property type="evidence" value="ECO:0007669"/>
    <property type="project" value="InterPro"/>
</dbReference>
<comment type="caution">
    <text evidence="3">The sequence shown here is derived from an EMBL/GenBank/DDBJ whole genome shotgun (WGS) entry which is preliminary data.</text>
</comment>
<gene>
    <name evidence="3" type="ORF">C489_07245</name>
</gene>
<accession>L9Y6F2</accession>
<comment type="caution">
    <text evidence="1">Lacks conserved residue(s) required for the propagation of feature annotation.</text>
</comment>
<evidence type="ECO:0000313" key="4">
    <source>
        <dbReference type="Proteomes" id="UP000011632"/>
    </source>
</evidence>
<dbReference type="RefSeq" id="WP_006430521.1">
    <property type="nucleotide sequence ID" value="NZ_AOID01000022.1"/>
</dbReference>